<dbReference type="Gene3D" id="3.10.20.90">
    <property type="entry name" value="Phosphatidylinositol 3-kinase Catalytic Subunit, Chain A, domain 1"/>
    <property type="match status" value="1"/>
</dbReference>
<organism evidence="2 3">
    <name type="scientific">Trachymyrmex septentrionalis</name>
    <dbReference type="NCBI Taxonomy" id="34720"/>
    <lineage>
        <taxon>Eukaryota</taxon>
        <taxon>Metazoa</taxon>
        <taxon>Ecdysozoa</taxon>
        <taxon>Arthropoda</taxon>
        <taxon>Hexapoda</taxon>
        <taxon>Insecta</taxon>
        <taxon>Pterygota</taxon>
        <taxon>Neoptera</taxon>
        <taxon>Endopterygota</taxon>
        <taxon>Hymenoptera</taxon>
        <taxon>Apocrita</taxon>
        <taxon>Aculeata</taxon>
        <taxon>Formicoidea</taxon>
        <taxon>Formicidae</taxon>
        <taxon>Myrmicinae</taxon>
        <taxon>Trachymyrmex</taxon>
    </lineage>
</organism>
<proteinExistence type="predicted"/>
<dbReference type="PANTHER" id="PTHR13248">
    <property type="entry name" value="TRANSCRIPTION ELONGATION FACTOR B POLYPEPTIDE 2"/>
    <property type="match status" value="1"/>
</dbReference>
<reference evidence="2 3" key="1">
    <citation type="submission" date="2016-03" db="EMBL/GenBank/DDBJ databases">
        <title>Trachymyrmex septentrionalis WGS genome.</title>
        <authorList>
            <person name="Nygaard S."/>
            <person name="Hu H."/>
            <person name="Boomsma J."/>
            <person name="Zhang G."/>
        </authorList>
    </citation>
    <scope>NUCLEOTIDE SEQUENCE [LARGE SCALE GENOMIC DNA]</scope>
    <source>
        <strain evidence="2">Tsep2-gDNA-1</strain>
        <tissue evidence="2">Whole body</tissue>
    </source>
</reference>
<protein>
    <submittedName>
        <fullName evidence="2">Transcription elongation factor B polypeptide 2</fullName>
    </submittedName>
</protein>
<name>A0A195FHP0_9HYME</name>
<evidence type="ECO:0000313" key="2">
    <source>
        <dbReference type="EMBL" id="KYN39896.1"/>
    </source>
</evidence>
<keyword evidence="3" id="KW-1185">Reference proteome</keyword>
<dbReference type="Proteomes" id="UP000078541">
    <property type="component" value="Unassembled WGS sequence"/>
</dbReference>
<dbReference type="AlphaFoldDB" id="A0A195FHP0"/>
<dbReference type="STRING" id="34720.A0A195FHP0"/>
<dbReference type="SUPFAM" id="SSF54236">
    <property type="entry name" value="Ubiquitin-like"/>
    <property type="match status" value="1"/>
</dbReference>
<keyword evidence="2" id="KW-0648">Protein biosynthesis</keyword>
<dbReference type="GO" id="GO:0030891">
    <property type="term" value="C:VCB complex"/>
    <property type="evidence" value="ECO:0007669"/>
    <property type="project" value="InterPro"/>
</dbReference>
<dbReference type="InterPro" id="IPR039049">
    <property type="entry name" value="ELOB"/>
</dbReference>
<dbReference type="InterPro" id="IPR000626">
    <property type="entry name" value="Ubiquitin-like_dom"/>
</dbReference>
<sequence length="247" mass="28228">MSVASSCTTASPAIPHIHSVKRFNDKFVEVFAKSSPDKNTSFPLDFGCADLYYCSRKNILIDFSFIKYIKLASMEVLSNNKTHKEICDILSKNKVYLVIRRKKTTLYLDVPESTQVIKLKEMILPIFKVQPQDQRLLIMFLNNDHLDEYKELSDSTQLFQCGLTSLTAVVTNPAIIGLAVRQEDGSFENLEVTPYSNADWPMPPNDDDLEKCVAYNEKYAKMLEEFRVKKDAPSTNRRPATLKIKIK</sequence>
<dbReference type="PROSITE" id="PS50053">
    <property type="entry name" value="UBIQUITIN_2"/>
    <property type="match status" value="1"/>
</dbReference>
<accession>A0A195FHP0</accession>
<dbReference type="GO" id="GO:0003746">
    <property type="term" value="F:translation elongation factor activity"/>
    <property type="evidence" value="ECO:0007669"/>
    <property type="project" value="UniProtKB-KW"/>
</dbReference>
<feature type="domain" description="Ubiquitin-like" evidence="1">
    <location>
        <begin position="95"/>
        <end position="169"/>
    </location>
</feature>
<gene>
    <name evidence="2" type="ORF">ALC56_05664</name>
</gene>
<evidence type="ECO:0000313" key="3">
    <source>
        <dbReference type="Proteomes" id="UP000078541"/>
    </source>
</evidence>
<dbReference type="GO" id="GO:0006368">
    <property type="term" value="P:transcription elongation by RNA polymerase II"/>
    <property type="evidence" value="ECO:0007669"/>
    <property type="project" value="InterPro"/>
</dbReference>
<dbReference type="EMBL" id="KQ981560">
    <property type="protein sequence ID" value="KYN39896.1"/>
    <property type="molecule type" value="Genomic_DNA"/>
</dbReference>
<evidence type="ECO:0000259" key="1">
    <source>
        <dbReference type="PROSITE" id="PS50053"/>
    </source>
</evidence>
<dbReference type="GO" id="GO:0070449">
    <property type="term" value="C:elongin complex"/>
    <property type="evidence" value="ECO:0007669"/>
    <property type="project" value="InterPro"/>
</dbReference>
<keyword evidence="2" id="KW-0251">Elongation factor</keyword>
<dbReference type="InterPro" id="IPR029071">
    <property type="entry name" value="Ubiquitin-like_domsf"/>
</dbReference>
<dbReference type="PANTHER" id="PTHR13248:SF4">
    <property type="entry name" value="ELONGIN B"/>
    <property type="match status" value="1"/>
</dbReference>